<feature type="domain" description="FH2" evidence="2">
    <location>
        <begin position="903"/>
        <end position="1306"/>
    </location>
</feature>
<feature type="compositionally biased region" description="Basic and acidic residues" evidence="1">
    <location>
        <begin position="799"/>
        <end position="881"/>
    </location>
</feature>
<dbReference type="Gene3D" id="1.20.58.2220">
    <property type="entry name" value="Formin, FH2 domain"/>
    <property type="match status" value="1"/>
</dbReference>
<feature type="compositionally biased region" description="Low complexity" evidence="1">
    <location>
        <begin position="656"/>
        <end position="666"/>
    </location>
</feature>
<dbReference type="SUPFAM" id="SSF101447">
    <property type="entry name" value="Formin homology 2 domain (FH2 domain)"/>
    <property type="match status" value="1"/>
</dbReference>
<feature type="region of interest" description="Disordered" evidence="1">
    <location>
        <begin position="799"/>
        <end position="903"/>
    </location>
</feature>
<organism evidence="3 4">
    <name type="scientific">Durusdinium trenchii</name>
    <dbReference type="NCBI Taxonomy" id="1381693"/>
    <lineage>
        <taxon>Eukaryota</taxon>
        <taxon>Sar</taxon>
        <taxon>Alveolata</taxon>
        <taxon>Dinophyceae</taxon>
        <taxon>Suessiales</taxon>
        <taxon>Symbiodiniaceae</taxon>
        <taxon>Durusdinium</taxon>
    </lineage>
</organism>
<feature type="region of interest" description="Disordered" evidence="1">
    <location>
        <begin position="496"/>
        <end position="700"/>
    </location>
</feature>
<feature type="compositionally biased region" description="Basic and acidic residues" evidence="1">
    <location>
        <begin position="509"/>
        <end position="518"/>
    </location>
</feature>
<dbReference type="InterPro" id="IPR042201">
    <property type="entry name" value="FH2_Formin_sf"/>
</dbReference>
<feature type="compositionally biased region" description="Low complexity" evidence="1">
    <location>
        <begin position="519"/>
        <end position="534"/>
    </location>
</feature>
<sequence>MDLQEALLFTVLPCVDDEAELPLVLQQLRQRRLKEARAALETWLASSLLQQRQGKEATKSSADVGSPGQKREVDVPSARPKTGARPSPRCSVTSPCSDPELEVTWTWTSTGSARRPWGGCRPAGGVELKEVTSMRNAGGRGHAECRCPSVHRFDFESEDAVVDAVEHRRSEVHVDAGVDAPGMRAQHKQLRIEGECLDHPYFPSHVFLSNRCHERTGGAGASGVQAQETCANQHCTIAQEALMRQDEEDSPNCTDAHGAKMQSHEHAAHSVQGVQVEGTPSIGTGQVVSNSASTDDGPPTFGNMSAVCCLQPLADVTPSKQRLPFHFPVPSMSAGTHGGRNDVARGVGGDIATTGQECHSDNREDAMSGPSTSNTEAGTPTVGTHNMLSKRVRLHSTPSIVEGQRCVDAQYLSCGDHSASKCEGAGTSAKQQHGTGAEAASTREEDYGEEGLAEGLAPSRFRQADKPITGERPMSFDLPGLVAEEPGAEPDAMLLVPGGRGGLRHHRTSSREGGRERSLSSAPTTSPVSTAADADQVDEKAESPDGAGRATPEVLEAPVPAGEATASADLWPWPNPRAPHARRASTGAVRPRPQALELDLEAPRTGSEPRRRAGSEELWRPVASTPGRRHSGPSRVEGNVAQKVAVYEAFRKSSPRRAASEASAGSGSSGGSGRSGRGGSGGGAEEASAPGSPTERSKQWVLDCLVDAGALQVLQMGEREEAEQGQFGRETMELEPVGKTWTGSSMRSDEASTPSHPVGSPEMILKLQEQLRLQSSKFQSENEERKELELRLQQHEEALDALRHLEAQLGPKKEKEEAGVEATKEQKETEDKRKEKAEKQKAFAQKKAEEAPKEEAKKEMEEKEKKEEKSQQKGKCQDKGSKGKGKGNPPKGKGKGEGSVEPRMPEVPLKIAMKKLFWNPLKLGKTASVWERIYERYAERMQHPDFDPTTGSHFDRMELEAHFAEALGGSSPQKTRASLAPLTNHRRVLEEKRRRELWFMLALMPGSDQLLRAVAYMDDEILKPDKVELLQMNLPTAADVELIETSLMNSPLAEGETWDVPEEFALSISKIPQYATRVKMWSFLNSVGAAIARLRLAQKELFEAAKVLLTSESLEKILGLVLFVGNYLNGGTARGRADGFDLEALPKLAKLRGRGHDTLLDFLVSQAERACLVQLFEPDRELEVLRRARAHAVADAVEETKSWISQAEGFLPHEAPSEAPMRMRQEQVQKSLGELQEVLATFGEWQEKYEELCQWFQMQDVRQRPSEEFFSLWESFLSDLKRAWEGYQRAQEAKTPRRSKSLPPRRRSAPILSAPHGVQGSKTPCSSPRFAGGNCDVRYVRYPRRRTAIGSASWADPPEGLAGLTGLAEKEPA</sequence>
<feature type="region of interest" description="Disordered" evidence="1">
    <location>
        <begin position="51"/>
        <end position="97"/>
    </location>
</feature>
<feature type="region of interest" description="Disordered" evidence="1">
    <location>
        <begin position="716"/>
        <end position="763"/>
    </location>
</feature>
<evidence type="ECO:0000259" key="2">
    <source>
        <dbReference type="PROSITE" id="PS51444"/>
    </source>
</evidence>
<feature type="region of interest" description="Disordered" evidence="1">
    <location>
        <begin position="354"/>
        <end position="390"/>
    </location>
</feature>
<protein>
    <recommendedName>
        <fullName evidence="2">FH2 domain-containing protein</fullName>
    </recommendedName>
</protein>
<reference evidence="3 4" key="1">
    <citation type="submission" date="2024-02" db="EMBL/GenBank/DDBJ databases">
        <authorList>
            <person name="Chen Y."/>
            <person name="Shah S."/>
            <person name="Dougan E. K."/>
            <person name="Thang M."/>
            <person name="Chan C."/>
        </authorList>
    </citation>
    <scope>NUCLEOTIDE SEQUENCE [LARGE SCALE GENOMIC DNA]</scope>
</reference>
<evidence type="ECO:0000256" key="1">
    <source>
        <dbReference type="SAM" id="MobiDB-lite"/>
    </source>
</evidence>
<feature type="region of interest" description="Disordered" evidence="1">
    <location>
        <begin position="1351"/>
        <end position="1373"/>
    </location>
</feature>
<name>A0ABP0NIQ7_9DINO</name>
<feature type="compositionally biased region" description="Basic residues" evidence="1">
    <location>
        <begin position="1296"/>
        <end position="1308"/>
    </location>
</feature>
<keyword evidence="4" id="KW-1185">Reference proteome</keyword>
<evidence type="ECO:0000313" key="4">
    <source>
        <dbReference type="Proteomes" id="UP001642484"/>
    </source>
</evidence>
<dbReference type="InterPro" id="IPR015425">
    <property type="entry name" value="FH2_Formin"/>
</dbReference>
<evidence type="ECO:0000313" key="3">
    <source>
        <dbReference type="EMBL" id="CAK9062289.1"/>
    </source>
</evidence>
<dbReference type="PANTHER" id="PTHR45920">
    <property type="entry name" value="FORMIN HOMOLOGY 2 DOMAIN CONTAINING, ISOFORM I"/>
    <property type="match status" value="1"/>
</dbReference>
<proteinExistence type="predicted"/>
<dbReference type="Proteomes" id="UP001642484">
    <property type="component" value="Unassembled WGS sequence"/>
</dbReference>
<feature type="region of interest" description="Disordered" evidence="1">
    <location>
        <begin position="1288"/>
        <end position="1334"/>
    </location>
</feature>
<comment type="caution">
    <text evidence="3">The sequence shown here is derived from an EMBL/GenBank/DDBJ whole genome shotgun (WGS) entry which is preliminary data.</text>
</comment>
<dbReference type="EMBL" id="CAXAMN010021695">
    <property type="protein sequence ID" value="CAK9062289.1"/>
    <property type="molecule type" value="Genomic_DNA"/>
</dbReference>
<dbReference type="SMART" id="SM00498">
    <property type="entry name" value="FH2"/>
    <property type="match status" value="1"/>
</dbReference>
<dbReference type="Pfam" id="PF02181">
    <property type="entry name" value="FH2"/>
    <property type="match status" value="1"/>
</dbReference>
<feature type="compositionally biased region" description="Basic and acidic residues" evidence="1">
    <location>
        <begin position="894"/>
        <end position="903"/>
    </location>
</feature>
<accession>A0ABP0NIQ7</accession>
<gene>
    <name evidence="3" type="ORF">CCMP2556_LOCUS30622</name>
</gene>
<dbReference type="PANTHER" id="PTHR45920:SF7">
    <property type="entry name" value="FORMIN-G"/>
    <property type="match status" value="1"/>
</dbReference>
<feature type="region of interest" description="Disordered" evidence="1">
    <location>
        <begin position="417"/>
        <end position="462"/>
    </location>
</feature>
<feature type="compositionally biased region" description="Gly residues" evidence="1">
    <location>
        <begin position="667"/>
        <end position="684"/>
    </location>
</feature>
<dbReference type="PROSITE" id="PS51444">
    <property type="entry name" value="FH2"/>
    <property type="match status" value="1"/>
</dbReference>
<feature type="compositionally biased region" description="Polar residues" evidence="1">
    <location>
        <begin position="741"/>
        <end position="755"/>
    </location>
</feature>
<feature type="compositionally biased region" description="Polar residues" evidence="1">
    <location>
        <begin position="369"/>
        <end position="387"/>
    </location>
</feature>
<feature type="compositionally biased region" description="Basic and acidic residues" evidence="1">
    <location>
        <begin position="607"/>
        <end position="619"/>
    </location>
</feature>